<sequence>MRKIHNFCGFDSLISFFALVAKKEYSSLRKFISNITRQLPTALLFANDSWIPTSSWKLGADNFPKRSMYRLQFLISKNDNQLNSLFNFSIFALAFQPRLFCTQICQYFSFRAEGMMRKILDIWGVSQMRICIEGETK</sequence>
<name>A0ABU1T1C5_9ACTO</name>
<organism evidence="1 2">
    <name type="scientific">Arcanobacterium hippocoleae</name>
    <dbReference type="NCBI Taxonomy" id="149017"/>
    <lineage>
        <taxon>Bacteria</taxon>
        <taxon>Bacillati</taxon>
        <taxon>Actinomycetota</taxon>
        <taxon>Actinomycetes</taxon>
        <taxon>Actinomycetales</taxon>
        <taxon>Actinomycetaceae</taxon>
        <taxon>Arcanobacterium</taxon>
    </lineage>
</organism>
<gene>
    <name evidence="1" type="ORF">J2S36_000716</name>
</gene>
<accession>A0ABU1T1C5</accession>
<dbReference type="EMBL" id="JAVDUJ010000001">
    <property type="protein sequence ID" value="MDR6939173.1"/>
    <property type="molecule type" value="Genomic_DNA"/>
</dbReference>
<reference evidence="1 2" key="1">
    <citation type="submission" date="2023-07" db="EMBL/GenBank/DDBJ databases">
        <title>Sequencing the genomes of 1000 actinobacteria strains.</title>
        <authorList>
            <person name="Klenk H.-P."/>
        </authorList>
    </citation>
    <scope>NUCLEOTIDE SEQUENCE [LARGE SCALE GENOMIC DNA]</scope>
    <source>
        <strain evidence="1 2">DSM 15539</strain>
    </source>
</reference>
<dbReference type="Proteomes" id="UP001266099">
    <property type="component" value="Unassembled WGS sequence"/>
</dbReference>
<proteinExistence type="predicted"/>
<evidence type="ECO:0000313" key="2">
    <source>
        <dbReference type="Proteomes" id="UP001266099"/>
    </source>
</evidence>
<protein>
    <submittedName>
        <fullName evidence="1">Uncharacterized protein</fullName>
    </submittedName>
</protein>
<comment type="caution">
    <text evidence="1">The sequence shown here is derived from an EMBL/GenBank/DDBJ whole genome shotgun (WGS) entry which is preliminary data.</text>
</comment>
<keyword evidence="2" id="KW-1185">Reference proteome</keyword>
<evidence type="ECO:0000313" key="1">
    <source>
        <dbReference type="EMBL" id="MDR6939173.1"/>
    </source>
</evidence>